<dbReference type="EMBL" id="AP017470">
    <property type="protein sequence ID" value="BBB32078.1"/>
    <property type="molecule type" value="Genomic_DNA"/>
</dbReference>
<protein>
    <recommendedName>
        <fullName evidence="1">diguanylate cyclase</fullName>
        <ecNumber evidence="1">2.7.7.65</ecNumber>
    </recommendedName>
</protein>
<evidence type="ECO:0000313" key="4">
    <source>
        <dbReference type="Proteomes" id="UP000595564"/>
    </source>
</evidence>
<dbReference type="KEGG" id="thyd:TTHT_0489"/>
<dbReference type="InterPro" id="IPR043128">
    <property type="entry name" value="Rev_trsase/Diguanyl_cyclase"/>
</dbReference>
<dbReference type="SMART" id="SM00267">
    <property type="entry name" value="GGDEF"/>
    <property type="match status" value="1"/>
</dbReference>
<gene>
    <name evidence="3" type="ORF">TTHT_0489</name>
</gene>
<dbReference type="FunFam" id="3.30.70.270:FF:000001">
    <property type="entry name" value="Diguanylate cyclase domain protein"/>
    <property type="match status" value="1"/>
</dbReference>
<dbReference type="GO" id="GO:0005886">
    <property type="term" value="C:plasma membrane"/>
    <property type="evidence" value="ECO:0007669"/>
    <property type="project" value="TreeGrafter"/>
</dbReference>
<dbReference type="PANTHER" id="PTHR45138">
    <property type="entry name" value="REGULATORY COMPONENTS OF SENSORY TRANSDUCTION SYSTEM"/>
    <property type="match status" value="1"/>
</dbReference>
<dbReference type="InterPro" id="IPR029787">
    <property type="entry name" value="Nucleotide_cyclase"/>
</dbReference>
<dbReference type="PANTHER" id="PTHR45138:SF6">
    <property type="entry name" value="DIGUANYLATE CYCLASE DGCN"/>
    <property type="match status" value="1"/>
</dbReference>
<dbReference type="RefSeq" id="WP_201328417.1">
    <property type="nucleotide sequence ID" value="NZ_AP017470.1"/>
</dbReference>
<sequence length="441" mass="50740">MNIIFVDLDKKKEKEFKTFFERSGYSVVFLTFDELLGINSENIKNGSVVVVCSDNIENALKCFDTSLSFAKNVVLLKDNYTHGWYRIFHKKGVFDFLKFRDGMEEIGETIFNAFREENPFYKNKLLEREKSLLKLVKDVCLTLEFSQLLNLLIDTFLDFIHSENALVFVKNPEIGIKEIKRGKFKNAGFVESILKEVNADINSFEKNRKIENDGLIYLIFPLIWEGVVQGIILLEIESEKFKSDMIFTCENFLKEIEPALVNSLSVEQTKKLTTIDDLTTCFNRRFFDEYIEIVFKKSKENGKKFSLIFMDLDNLKDVNTKYGHLVGSQILKSVAEKTIDAVRGIDKVCRFGGDEFCIILPDTDSRGAKRVAERIKENIVKNEYFLKDYPDIKVTASFGIATYPDHGDDVESLIRVADNAMYMVKMTTKNAIYVPEIDNGG</sequence>
<dbReference type="Gene3D" id="3.30.70.270">
    <property type="match status" value="1"/>
</dbReference>
<reference evidence="3 4" key="1">
    <citation type="journal article" date="2012" name="Extremophiles">
        <title>Thermotomaculum hydrothermale gen. nov., sp. nov., a novel heterotrophic thermophile within the phylum Acidobacteria from a deep-sea hydrothermal vent chimney in the Southern Okinawa Trough.</title>
        <authorList>
            <person name="Izumi H."/>
            <person name="Nunoura T."/>
            <person name="Miyazaki M."/>
            <person name="Mino S."/>
            <person name="Toki T."/>
            <person name="Takai K."/>
            <person name="Sako Y."/>
            <person name="Sawabe T."/>
            <person name="Nakagawa S."/>
        </authorList>
    </citation>
    <scope>NUCLEOTIDE SEQUENCE [LARGE SCALE GENOMIC DNA]</scope>
    <source>
        <strain evidence="3 4">AC55</strain>
    </source>
</reference>
<dbReference type="GO" id="GO:0052621">
    <property type="term" value="F:diguanylate cyclase activity"/>
    <property type="evidence" value="ECO:0007669"/>
    <property type="project" value="UniProtKB-EC"/>
</dbReference>
<dbReference type="Proteomes" id="UP000595564">
    <property type="component" value="Chromosome"/>
</dbReference>
<dbReference type="PROSITE" id="PS50887">
    <property type="entry name" value="GGDEF"/>
    <property type="match status" value="1"/>
</dbReference>
<dbReference type="InterPro" id="IPR000160">
    <property type="entry name" value="GGDEF_dom"/>
</dbReference>
<dbReference type="GO" id="GO:1902201">
    <property type="term" value="P:negative regulation of bacterial-type flagellum-dependent cell motility"/>
    <property type="evidence" value="ECO:0007669"/>
    <property type="project" value="TreeGrafter"/>
</dbReference>
<feature type="domain" description="GGDEF" evidence="2">
    <location>
        <begin position="303"/>
        <end position="437"/>
    </location>
</feature>
<proteinExistence type="predicted"/>
<accession>A0A7R6PM41</accession>
<evidence type="ECO:0000313" key="3">
    <source>
        <dbReference type="EMBL" id="BBB32078.1"/>
    </source>
</evidence>
<dbReference type="EC" id="2.7.7.65" evidence="1"/>
<keyword evidence="4" id="KW-1185">Reference proteome</keyword>
<organism evidence="3 4">
    <name type="scientific">Thermotomaculum hydrothermale</name>
    <dbReference type="NCBI Taxonomy" id="981385"/>
    <lineage>
        <taxon>Bacteria</taxon>
        <taxon>Pseudomonadati</taxon>
        <taxon>Acidobacteriota</taxon>
        <taxon>Holophagae</taxon>
        <taxon>Thermotomaculales</taxon>
        <taxon>Thermotomaculaceae</taxon>
        <taxon>Thermotomaculum</taxon>
    </lineage>
</organism>
<dbReference type="AlphaFoldDB" id="A0A7R6PM41"/>
<dbReference type="NCBIfam" id="TIGR00254">
    <property type="entry name" value="GGDEF"/>
    <property type="match status" value="1"/>
</dbReference>
<dbReference type="Pfam" id="PF00990">
    <property type="entry name" value="GGDEF"/>
    <property type="match status" value="1"/>
</dbReference>
<dbReference type="SUPFAM" id="SSF55073">
    <property type="entry name" value="Nucleotide cyclase"/>
    <property type="match status" value="1"/>
</dbReference>
<evidence type="ECO:0000256" key="1">
    <source>
        <dbReference type="ARBA" id="ARBA00012528"/>
    </source>
</evidence>
<dbReference type="GO" id="GO:0043709">
    <property type="term" value="P:cell adhesion involved in single-species biofilm formation"/>
    <property type="evidence" value="ECO:0007669"/>
    <property type="project" value="TreeGrafter"/>
</dbReference>
<evidence type="ECO:0000259" key="2">
    <source>
        <dbReference type="PROSITE" id="PS50887"/>
    </source>
</evidence>
<dbReference type="CDD" id="cd01949">
    <property type="entry name" value="GGDEF"/>
    <property type="match status" value="1"/>
</dbReference>
<dbReference type="InterPro" id="IPR050469">
    <property type="entry name" value="Diguanylate_Cyclase"/>
</dbReference>
<name>A0A7R6PM41_9BACT</name>